<sequence length="174" mass="18996">MAPRKPFTRGFARTSNLLTTQIRQVGEKRGFAVARLLTHWSEVVGEEIAAIARPVKVGYGRQGMGATLTLLTTGANAPMLEMQKDMIRNRVNSCYGYNAIARVYITQTAPTGFAEGQAQFGHAPKKSKPQPTPEIRAAAAQTAADVGDNDLRAALERLAQNVYLKNKTQNVRPK</sequence>
<dbReference type="Pfam" id="PF05258">
    <property type="entry name" value="DciA"/>
    <property type="match status" value="1"/>
</dbReference>
<dbReference type="InterPro" id="IPR010593">
    <property type="entry name" value="DUF1159"/>
</dbReference>
<dbReference type="Proteomes" id="UP000184085">
    <property type="component" value="Unassembled WGS sequence"/>
</dbReference>
<evidence type="ECO:0008006" key="4">
    <source>
        <dbReference type="Google" id="ProtNLM"/>
    </source>
</evidence>
<dbReference type="EMBL" id="FMJB01000064">
    <property type="protein sequence ID" value="SCM69210.1"/>
    <property type="molecule type" value="Genomic_DNA"/>
</dbReference>
<gene>
    <name evidence="2" type="ORF">KARMA_3444</name>
</gene>
<proteinExistence type="predicted"/>
<evidence type="ECO:0000256" key="1">
    <source>
        <dbReference type="SAM" id="MobiDB-lite"/>
    </source>
</evidence>
<organism evidence="2 3">
    <name type="scientific">Donghicola eburneus</name>
    <dbReference type="NCBI Taxonomy" id="393278"/>
    <lineage>
        <taxon>Bacteria</taxon>
        <taxon>Pseudomonadati</taxon>
        <taxon>Pseudomonadota</taxon>
        <taxon>Alphaproteobacteria</taxon>
        <taxon>Rhodobacterales</taxon>
        <taxon>Roseobacteraceae</taxon>
        <taxon>Donghicola</taxon>
    </lineage>
</organism>
<name>A0A1M4N2U2_9RHOB</name>
<reference evidence="3" key="1">
    <citation type="submission" date="2016-09" db="EMBL/GenBank/DDBJ databases">
        <authorList>
            <person name="Wibberg D."/>
        </authorList>
    </citation>
    <scope>NUCLEOTIDE SEQUENCE [LARGE SCALE GENOMIC DNA]</scope>
</reference>
<evidence type="ECO:0000313" key="2">
    <source>
        <dbReference type="EMBL" id="SCM69210.1"/>
    </source>
</evidence>
<feature type="region of interest" description="Disordered" evidence="1">
    <location>
        <begin position="119"/>
        <end position="141"/>
    </location>
</feature>
<dbReference type="RefSeq" id="WP_072708555.1">
    <property type="nucleotide sequence ID" value="NZ_FMJB01000064.1"/>
</dbReference>
<keyword evidence="3" id="KW-1185">Reference proteome</keyword>
<dbReference type="PIRSF" id="PIRSF032064">
    <property type="entry name" value="UCP032064"/>
    <property type="match status" value="1"/>
</dbReference>
<protein>
    <recommendedName>
        <fullName evidence="4">RNA-binding protein</fullName>
    </recommendedName>
</protein>
<evidence type="ECO:0000313" key="3">
    <source>
        <dbReference type="Proteomes" id="UP000184085"/>
    </source>
</evidence>
<accession>A0A1M4N2U2</accession>
<dbReference type="InterPro" id="IPR007922">
    <property type="entry name" value="DciA-like"/>
</dbReference>
<dbReference type="AlphaFoldDB" id="A0A1M4N2U2"/>